<dbReference type="InterPro" id="IPR008928">
    <property type="entry name" value="6-hairpin_glycosidase_sf"/>
</dbReference>
<name>A0A6M4IND4_9BACT</name>
<dbReference type="SUPFAM" id="SSF48208">
    <property type="entry name" value="Six-hairpin glycosidases"/>
    <property type="match status" value="1"/>
</dbReference>
<gene>
    <name evidence="1" type="ORF">HKW67_05040</name>
</gene>
<reference evidence="1 2" key="1">
    <citation type="submission" date="2020-05" db="EMBL/GenBank/DDBJ databases">
        <title>Complete genome sequence of Gemmatimonas greenlandica TET16.</title>
        <authorList>
            <person name="Zeng Y."/>
        </authorList>
    </citation>
    <scope>NUCLEOTIDE SEQUENCE [LARGE SCALE GENOMIC DNA]</scope>
    <source>
        <strain evidence="1 2">TET16</strain>
    </source>
</reference>
<organism evidence="1 2">
    <name type="scientific">Gemmatimonas groenlandica</name>
    <dbReference type="NCBI Taxonomy" id="2732249"/>
    <lineage>
        <taxon>Bacteria</taxon>
        <taxon>Pseudomonadati</taxon>
        <taxon>Gemmatimonadota</taxon>
        <taxon>Gemmatimonadia</taxon>
        <taxon>Gemmatimonadales</taxon>
        <taxon>Gemmatimonadaceae</taxon>
        <taxon>Gemmatimonas</taxon>
    </lineage>
</organism>
<dbReference type="EMBL" id="CP053085">
    <property type="protein sequence ID" value="QJR34926.1"/>
    <property type="molecule type" value="Genomic_DNA"/>
</dbReference>
<sequence>MHLPPVPWQLTGNHWLTLPCINPTDGAIHAVGVLHRGARAAIEFAGSPEFMSGHGTPLMGPVLRVDGNVRVLAAEGIAWERALGWLPTFTCTIGSLVVRGTLFAPYGRDADMAGAVYTFAVENRGATDVNLEIALEGALGHRQQRVRTPRPFDDDHLVSIGPDDVVLLEGTAIPGLAAIAIGSDGPATLEVPSEASRDARRFAIRRALVVPANGAVQVAFYIAVGPERDGAQATVAVLRRRGWRALLTATREALSALEQTTGSDVMDRIVNRNLLFAYFYGVGRGLDDAHYYLVRSRAPWHSMGCTVRDWEALMWTLPAVQLADTGLARELLVRACELHGYAPGQGVHYIDGTLFQPGFSIEGPAAFAIATDRYIRDSEDDQIVEDPVVADTLYLASEDITARRDERVPLYSTEVMPSGAPAKYPFTLHGNAVVALALDVFRRTLDEEAAAGVEDPAAVRAAIRRHFAVDRGEKARLAVAVDLTGNASLDDDAVGSLLWLPLYEALDRDDSLYRRSVRALRVEGAAPEATALLPQIARLLGPEAQEVLAWLRRAPLDNGIAAEFVDAEGRALSNGGDAALAGLLAHTVWYAAHALGLRA</sequence>
<dbReference type="KEGG" id="ggr:HKW67_05040"/>
<dbReference type="InterPro" id="IPR012341">
    <property type="entry name" value="6hp_glycosidase-like_sf"/>
</dbReference>
<dbReference type="GO" id="GO:0005975">
    <property type="term" value="P:carbohydrate metabolic process"/>
    <property type="evidence" value="ECO:0007669"/>
    <property type="project" value="InterPro"/>
</dbReference>
<dbReference type="AlphaFoldDB" id="A0A6M4IND4"/>
<evidence type="ECO:0000313" key="1">
    <source>
        <dbReference type="EMBL" id="QJR34926.1"/>
    </source>
</evidence>
<dbReference type="Proteomes" id="UP000500938">
    <property type="component" value="Chromosome"/>
</dbReference>
<protein>
    <submittedName>
        <fullName evidence="1">Uncharacterized protein</fullName>
    </submittedName>
</protein>
<proteinExistence type="predicted"/>
<accession>A0A6M4IND4</accession>
<dbReference type="Gene3D" id="1.50.10.10">
    <property type="match status" value="1"/>
</dbReference>
<dbReference type="RefSeq" id="WP_171224353.1">
    <property type="nucleotide sequence ID" value="NZ_CP053085.1"/>
</dbReference>
<keyword evidence="2" id="KW-1185">Reference proteome</keyword>
<evidence type="ECO:0000313" key="2">
    <source>
        <dbReference type="Proteomes" id="UP000500938"/>
    </source>
</evidence>